<feature type="non-terminal residue" evidence="1">
    <location>
        <position position="1"/>
    </location>
</feature>
<dbReference type="AlphaFoldDB" id="A0A067SIA5"/>
<feature type="non-terminal residue" evidence="1">
    <location>
        <position position="232"/>
    </location>
</feature>
<dbReference type="OrthoDB" id="3235983at2759"/>
<evidence type="ECO:0000313" key="1">
    <source>
        <dbReference type="EMBL" id="KDR70646.1"/>
    </source>
</evidence>
<sequence length="232" mass="25426">HGIQGALIEGKVERLISAIDEVMALKPLHVTVQPSDPADIPCNVTEQPAQIPIDVDALPDVETATLRVKKKAVPMELPKMSACSGVLVETPVGMSPYSAYPFELHKDMGDPWDCVIVNGQLTAHARGCEKHISGQKICKQCELLSRNTSLLRIVDRMREGIHRNAPFAYHSTAGLINIVREKSSQINSLRLRKLTGTSLRKLNDTRKIVAKAGALDAHKDWIMAIGSGKVER</sequence>
<name>A0A067SIA5_GALM3</name>
<proteinExistence type="predicted"/>
<evidence type="ECO:0000313" key="2">
    <source>
        <dbReference type="Proteomes" id="UP000027222"/>
    </source>
</evidence>
<accession>A0A067SIA5</accession>
<gene>
    <name evidence="1" type="ORF">GALMADRAFT_21123</name>
</gene>
<dbReference type="EMBL" id="KL142396">
    <property type="protein sequence ID" value="KDR70646.1"/>
    <property type="molecule type" value="Genomic_DNA"/>
</dbReference>
<organism evidence="1 2">
    <name type="scientific">Galerina marginata (strain CBS 339.88)</name>
    <dbReference type="NCBI Taxonomy" id="685588"/>
    <lineage>
        <taxon>Eukaryota</taxon>
        <taxon>Fungi</taxon>
        <taxon>Dikarya</taxon>
        <taxon>Basidiomycota</taxon>
        <taxon>Agaricomycotina</taxon>
        <taxon>Agaricomycetes</taxon>
        <taxon>Agaricomycetidae</taxon>
        <taxon>Agaricales</taxon>
        <taxon>Agaricineae</taxon>
        <taxon>Strophariaceae</taxon>
        <taxon>Galerina</taxon>
    </lineage>
</organism>
<dbReference type="Proteomes" id="UP000027222">
    <property type="component" value="Unassembled WGS sequence"/>
</dbReference>
<dbReference type="HOGENOM" id="CLU_1161328_0_0_1"/>
<protein>
    <submittedName>
        <fullName evidence="1">Uncharacterized protein</fullName>
    </submittedName>
</protein>
<reference evidence="2" key="1">
    <citation type="journal article" date="2014" name="Proc. Natl. Acad. Sci. U.S.A.">
        <title>Extensive sampling of basidiomycete genomes demonstrates inadequacy of the white-rot/brown-rot paradigm for wood decay fungi.</title>
        <authorList>
            <person name="Riley R."/>
            <person name="Salamov A.A."/>
            <person name="Brown D.W."/>
            <person name="Nagy L.G."/>
            <person name="Floudas D."/>
            <person name="Held B.W."/>
            <person name="Levasseur A."/>
            <person name="Lombard V."/>
            <person name="Morin E."/>
            <person name="Otillar R."/>
            <person name="Lindquist E.A."/>
            <person name="Sun H."/>
            <person name="LaButti K.M."/>
            <person name="Schmutz J."/>
            <person name="Jabbour D."/>
            <person name="Luo H."/>
            <person name="Baker S.E."/>
            <person name="Pisabarro A.G."/>
            <person name="Walton J.D."/>
            <person name="Blanchette R.A."/>
            <person name="Henrissat B."/>
            <person name="Martin F."/>
            <person name="Cullen D."/>
            <person name="Hibbett D.S."/>
            <person name="Grigoriev I.V."/>
        </authorList>
    </citation>
    <scope>NUCLEOTIDE SEQUENCE [LARGE SCALE GENOMIC DNA]</scope>
    <source>
        <strain evidence="2">CBS 339.88</strain>
    </source>
</reference>
<keyword evidence="2" id="KW-1185">Reference proteome</keyword>